<feature type="transmembrane region" description="Helical" evidence="1">
    <location>
        <begin position="20"/>
        <end position="39"/>
    </location>
</feature>
<accession>A0AAJ0BBX2</accession>
<feature type="transmembrane region" description="Helical" evidence="1">
    <location>
        <begin position="147"/>
        <end position="169"/>
    </location>
</feature>
<protein>
    <submittedName>
        <fullName evidence="2">Uncharacterized protein</fullName>
    </submittedName>
</protein>
<proteinExistence type="predicted"/>
<evidence type="ECO:0000256" key="1">
    <source>
        <dbReference type="SAM" id="Phobius"/>
    </source>
</evidence>
<feature type="transmembrane region" description="Helical" evidence="1">
    <location>
        <begin position="87"/>
        <end position="110"/>
    </location>
</feature>
<sequence>MSTNLPIYLSPRRTYLTKLALRLTSILTATIVIALSATILNRGGVPAAQSFLFALVSPPAFLGLAWSLAEAICIVRRAGHRGIHPGACVALDLIIWLAMLALTVVFGLYIEISEPESLLGDDDRDDYRSGRVTAGLLDTVRQIETQAIAVLVFAAFLIATHFAAFVVACRETNLRNRMSGHTMLVMQPRAGGTDDLGPMVPVPGGKVFYQVEPAGKGLPQRQVYYIAVQPAGQTVQSQTGGGVGMGPVSFRV</sequence>
<keyword evidence="3" id="KW-1185">Reference proteome</keyword>
<feature type="transmembrane region" description="Helical" evidence="1">
    <location>
        <begin position="51"/>
        <end position="75"/>
    </location>
</feature>
<comment type="caution">
    <text evidence="2">The sequence shown here is derived from an EMBL/GenBank/DDBJ whole genome shotgun (WGS) entry which is preliminary data.</text>
</comment>
<gene>
    <name evidence="2" type="ORF">QBC47DRAFT_414843</name>
</gene>
<evidence type="ECO:0000313" key="3">
    <source>
        <dbReference type="Proteomes" id="UP001239445"/>
    </source>
</evidence>
<keyword evidence="1" id="KW-0812">Transmembrane</keyword>
<evidence type="ECO:0000313" key="2">
    <source>
        <dbReference type="EMBL" id="KAK1753922.1"/>
    </source>
</evidence>
<dbReference type="EMBL" id="MU839836">
    <property type="protein sequence ID" value="KAK1753922.1"/>
    <property type="molecule type" value="Genomic_DNA"/>
</dbReference>
<name>A0AAJ0BBX2_9PEZI</name>
<dbReference type="AlphaFoldDB" id="A0AAJ0BBX2"/>
<dbReference type="Proteomes" id="UP001239445">
    <property type="component" value="Unassembled WGS sequence"/>
</dbReference>
<keyword evidence="1" id="KW-1133">Transmembrane helix</keyword>
<reference evidence="2" key="1">
    <citation type="submission" date="2023-06" db="EMBL/GenBank/DDBJ databases">
        <title>Genome-scale phylogeny and comparative genomics of the fungal order Sordariales.</title>
        <authorList>
            <consortium name="Lawrence Berkeley National Laboratory"/>
            <person name="Hensen N."/>
            <person name="Bonometti L."/>
            <person name="Westerberg I."/>
            <person name="Brannstrom I.O."/>
            <person name="Guillou S."/>
            <person name="Cros-Aarteil S."/>
            <person name="Calhoun S."/>
            <person name="Haridas S."/>
            <person name="Kuo A."/>
            <person name="Mondo S."/>
            <person name="Pangilinan J."/>
            <person name="Riley R."/>
            <person name="Labutti K."/>
            <person name="Andreopoulos B."/>
            <person name="Lipzen A."/>
            <person name="Chen C."/>
            <person name="Yanf M."/>
            <person name="Daum C."/>
            <person name="Ng V."/>
            <person name="Clum A."/>
            <person name="Steindorff A."/>
            <person name="Ohm R."/>
            <person name="Martin F."/>
            <person name="Silar P."/>
            <person name="Natvig D."/>
            <person name="Lalanne C."/>
            <person name="Gautier V."/>
            <person name="Ament-Velasquez S.L."/>
            <person name="Kruys A."/>
            <person name="Hutchinson M.I."/>
            <person name="Powell A.J."/>
            <person name="Barry K."/>
            <person name="Miller A.N."/>
            <person name="Grigoriev I.V."/>
            <person name="Debuchy R."/>
            <person name="Gladieux P."/>
            <person name="Thoren M.H."/>
            <person name="Johannesson H."/>
        </authorList>
    </citation>
    <scope>NUCLEOTIDE SEQUENCE</scope>
    <source>
        <strain evidence="2">PSN4</strain>
    </source>
</reference>
<keyword evidence="1" id="KW-0472">Membrane</keyword>
<organism evidence="2 3">
    <name type="scientific">Echria macrotheca</name>
    <dbReference type="NCBI Taxonomy" id="438768"/>
    <lineage>
        <taxon>Eukaryota</taxon>
        <taxon>Fungi</taxon>
        <taxon>Dikarya</taxon>
        <taxon>Ascomycota</taxon>
        <taxon>Pezizomycotina</taxon>
        <taxon>Sordariomycetes</taxon>
        <taxon>Sordariomycetidae</taxon>
        <taxon>Sordariales</taxon>
        <taxon>Schizotheciaceae</taxon>
        <taxon>Echria</taxon>
    </lineage>
</organism>